<dbReference type="EMBL" id="MU825396">
    <property type="protein sequence ID" value="KAJ7394873.1"/>
    <property type="molecule type" value="Genomic_DNA"/>
</dbReference>
<organism evidence="1 2">
    <name type="scientific">Desmophyllum pertusum</name>
    <dbReference type="NCBI Taxonomy" id="174260"/>
    <lineage>
        <taxon>Eukaryota</taxon>
        <taxon>Metazoa</taxon>
        <taxon>Cnidaria</taxon>
        <taxon>Anthozoa</taxon>
        <taxon>Hexacorallia</taxon>
        <taxon>Scleractinia</taxon>
        <taxon>Caryophylliina</taxon>
        <taxon>Caryophylliidae</taxon>
        <taxon>Desmophyllum</taxon>
    </lineage>
</organism>
<protein>
    <submittedName>
        <fullName evidence="1">Uncharacterized protein</fullName>
    </submittedName>
</protein>
<gene>
    <name evidence="1" type="ORF">OS493_000708</name>
</gene>
<sequence>MDIDEYNTLKDYYENAQGKTSREKLLILFCDNLRNILGGCKKETQAILHTQHVRNILDTLDPQGEDENVESLAKNGGIDVWKMWAKPQLDNSNARPGTIYAHEKWEKLLEDDETAIDPKVAEQLMDTAPAKEAIKNLQLSFSESLPSEKCFSRCAIS</sequence>
<keyword evidence="2" id="KW-1185">Reference proteome</keyword>
<dbReference type="Proteomes" id="UP001163046">
    <property type="component" value="Unassembled WGS sequence"/>
</dbReference>
<evidence type="ECO:0000313" key="2">
    <source>
        <dbReference type="Proteomes" id="UP001163046"/>
    </source>
</evidence>
<name>A0A9X0DDM0_9CNID</name>
<comment type="caution">
    <text evidence="1">The sequence shown here is derived from an EMBL/GenBank/DDBJ whole genome shotgun (WGS) entry which is preliminary data.</text>
</comment>
<accession>A0A9X0DDM0</accession>
<proteinExistence type="predicted"/>
<dbReference type="AlphaFoldDB" id="A0A9X0DDM0"/>
<evidence type="ECO:0000313" key="1">
    <source>
        <dbReference type="EMBL" id="KAJ7394873.1"/>
    </source>
</evidence>
<reference evidence="1" key="1">
    <citation type="submission" date="2023-01" db="EMBL/GenBank/DDBJ databases">
        <title>Genome assembly of the deep-sea coral Lophelia pertusa.</title>
        <authorList>
            <person name="Herrera S."/>
            <person name="Cordes E."/>
        </authorList>
    </citation>
    <scope>NUCLEOTIDE SEQUENCE</scope>
    <source>
        <strain evidence="1">USNM1676648</strain>
        <tissue evidence="1">Polyp</tissue>
    </source>
</reference>